<reference evidence="1" key="1">
    <citation type="journal article" date="2017" name="Nature">
        <title>The genome of Chenopodium quinoa.</title>
        <authorList>
            <person name="Jarvis D.E."/>
            <person name="Ho Y.S."/>
            <person name="Lightfoot D.J."/>
            <person name="Schmoeckel S.M."/>
            <person name="Li B."/>
            <person name="Borm T.J.A."/>
            <person name="Ohyanagi H."/>
            <person name="Mineta K."/>
            <person name="Michell C.T."/>
            <person name="Saber N."/>
            <person name="Kharbatia N.M."/>
            <person name="Rupper R.R."/>
            <person name="Sharp A.R."/>
            <person name="Dally N."/>
            <person name="Boughton B.A."/>
            <person name="Woo Y.H."/>
            <person name="Gao G."/>
            <person name="Schijlen E.G.W.M."/>
            <person name="Guo X."/>
            <person name="Momin A.A."/>
            <person name="Negrao S."/>
            <person name="Al-Babili S."/>
            <person name="Gehring C."/>
            <person name="Roessner U."/>
            <person name="Jung C."/>
            <person name="Murphy K."/>
            <person name="Arold S.T."/>
            <person name="Gojobori T."/>
            <person name="van der Linden C.G."/>
            <person name="van Loo E.N."/>
            <person name="Jellen E.N."/>
            <person name="Maughan P.J."/>
            <person name="Tester M."/>
        </authorList>
    </citation>
    <scope>NUCLEOTIDE SEQUENCE [LARGE SCALE GENOMIC DNA]</scope>
    <source>
        <strain evidence="1">cv. PI 614886</strain>
    </source>
</reference>
<dbReference type="EnsemblPlants" id="AUR62019737-RA">
    <property type="protein sequence ID" value="AUR62019737-RA:cds"/>
    <property type="gene ID" value="AUR62019737"/>
</dbReference>
<accession>A0A803LW86</accession>
<dbReference type="AlphaFoldDB" id="A0A803LW86"/>
<name>A0A803LW86_CHEQI</name>
<reference evidence="1" key="2">
    <citation type="submission" date="2021-03" db="UniProtKB">
        <authorList>
            <consortium name="EnsemblPlants"/>
        </authorList>
    </citation>
    <scope>IDENTIFICATION</scope>
</reference>
<evidence type="ECO:0000313" key="2">
    <source>
        <dbReference type="Proteomes" id="UP000596660"/>
    </source>
</evidence>
<dbReference type="Gramene" id="AUR62019737-RA">
    <property type="protein sequence ID" value="AUR62019737-RA:cds"/>
    <property type="gene ID" value="AUR62019737"/>
</dbReference>
<evidence type="ECO:0000313" key="1">
    <source>
        <dbReference type="EnsemblPlants" id="AUR62019737-RA:cds"/>
    </source>
</evidence>
<keyword evidence="2" id="KW-1185">Reference proteome</keyword>
<dbReference type="Proteomes" id="UP000596660">
    <property type="component" value="Unplaced"/>
</dbReference>
<sequence length="159" mass="18008">MAFSPSFTCKNTPYKSLTASLTNISSQVRRRNQHTPRVKVVIPNPSIFGTANVRKCITHKKQPEIKCKSAEKPEFINLEINLGSVSDVIDIFRVCINNKNNTGQLERLMSEDCCIVNSSDFIHFALPDKREGKKWKWSHKIPDIKGSVKSSARKKAIHL</sequence>
<organism evidence="1 2">
    <name type="scientific">Chenopodium quinoa</name>
    <name type="common">Quinoa</name>
    <dbReference type="NCBI Taxonomy" id="63459"/>
    <lineage>
        <taxon>Eukaryota</taxon>
        <taxon>Viridiplantae</taxon>
        <taxon>Streptophyta</taxon>
        <taxon>Embryophyta</taxon>
        <taxon>Tracheophyta</taxon>
        <taxon>Spermatophyta</taxon>
        <taxon>Magnoliopsida</taxon>
        <taxon>eudicotyledons</taxon>
        <taxon>Gunneridae</taxon>
        <taxon>Pentapetalae</taxon>
        <taxon>Caryophyllales</taxon>
        <taxon>Chenopodiaceae</taxon>
        <taxon>Chenopodioideae</taxon>
        <taxon>Atripliceae</taxon>
        <taxon>Chenopodium</taxon>
    </lineage>
</organism>
<proteinExistence type="predicted"/>
<protein>
    <submittedName>
        <fullName evidence="1">Uncharacterized protein</fullName>
    </submittedName>
</protein>